<proteinExistence type="predicted"/>
<reference evidence="7 8" key="1">
    <citation type="submission" date="2016-02" db="EMBL/GenBank/DDBJ databases">
        <title>Draft genome sequence of Acidibacillus ferrooxidans SLC66.</title>
        <authorList>
            <person name="Oliveira G."/>
            <person name="Nancucheo I."/>
            <person name="Dall'Agnol H."/>
            <person name="Johnson B."/>
            <person name="Oliveira R."/>
            <person name="Nunes G.L."/>
            <person name="Tzotzos G."/>
            <person name="Orellana S.C."/>
            <person name="Salim A.C."/>
            <person name="Araujo F.M."/>
        </authorList>
    </citation>
    <scope>NUCLEOTIDE SEQUENCE [LARGE SCALE GENOMIC DNA]</scope>
    <source>
        <strain evidence="7 8">SLC66</strain>
    </source>
</reference>
<dbReference type="GO" id="GO:0003676">
    <property type="term" value="F:nucleic acid binding"/>
    <property type="evidence" value="ECO:0007669"/>
    <property type="project" value="InterPro"/>
</dbReference>
<dbReference type="InterPro" id="IPR014001">
    <property type="entry name" value="Helicase_ATP-bd"/>
</dbReference>
<evidence type="ECO:0000256" key="1">
    <source>
        <dbReference type="ARBA" id="ARBA00022741"/>
    </source>
</evidence>
<dbReference type="InterPro" id="IPR050474">
    <property type="entry name" value="Hel308_SKI2-like"/>
</dbReference>
<name>A0A853K7J6_9BACL</name>
<dbReference type="InterPro" id="IPR011545">
    <property type="entry name" value="DEAD/DEAH_box_helicase_dom"/>
</dbReference>
<dbReference type="SUPFAM" id="SSF52540">
    <property type="entry name" value="P-loop containing nucleoside triphosphate hydrolases"/>
    <property type="match status" value="2"/>
</dbReference>
<dbReference type="CDD" id="cd17921">
    <property type="entry name" value="DEXHc_Ski2"/>
    <property type="match status" value="1"/>
</dbReference>
<dbReference type="Gene3D" id="3.40.50.300">
    <property type="entry name" value="P-loop containing nucleotide triphosphate hydrolases"/>
    <property type="match status" value="2"/>
</dbReference>
<keyword evidence="3" id="KW-0347">Helicase</keyword>
<evidence type="ECO:0000256" key="2">
    <source>
        <dbReference type="ARBA" id="ARBA00022801"/>
    </source>
</evidence>
<dbReference type="InterPro" id="IPR001650">
    <property type="entry name" value="Helicase_C-like"/>
</dbReference>
<evidence type="ECO:0000313" key="8">
    <source>
        <dbReference type="Proteomes" id="UP000077421"/>
    </source>
</evidence>
<dbReference type="PANTHER" id="PTHR47961">
    <property type="entry name" value="DNA POLYMERASE THETA, PUTATIVE (AFU_ORTHOLOGUE AFUA_1G05260)-RELATED"/>
    <property type="match status" value="1"/>
</dbReference>
<dbReference type="SMART" id="SM00490">
    <property type="entry name" value="HELICc"/>
    <property type="match status" value="1"/>
</dbReference>
<sequence length="1151" mass="128041">MFDSYAQQLLRQLPDLPGLDSNECRRYLSKAYFYILRQKIQLGEVSAEEDLNSFSEVVNYLRNLANTLETIAIFDSLNGVDVPWGVKRSCAFVAAEALSLLKFMISGRAIGEETDSFRLESNYVSLESALLYMFGGYDVNAVSVIADLEYIGAGSSPVEESANQLITYLLRLCRGDVYHSSFPEVDDVNLIDPDARMTYGQLIDDIRYHLYSELTRGISLFLNWLAGIENVSLDTAFSILERVHRSVGSQETSRNTEFADIYHFSSILNATVRLLSERAVVHAVPEPVSDDGEFLDDFRSYLRARARGTDDQRGRPYLWPTALEYIEKCLPGPQVDAVIAMPTGSGKSFVAELAITHALSKGWVLYLAPTNALAHQIRRDLKAALHAMKDVEVRAFVGGGEYSQLQDADELIIGSDVVVMTPEKCALVLRLQPEGFENCALCVFDECHLLNDEGRGLAADIVLAELMNVAPNIKFLLMSAMISNPEELAEWLRSVHDPGAVETPIKWRPSRTLRGLVILNTETLNDLFNEARQQANQLKGNRKNVNFEIPLALLVGLSGAWTHDGPEDYLLRGFPAKFPVKATKGKSRPEFESWKNTVSRLVAERFAQAQIPVINFILSSRHHAFSSAVRSAENLPLINRVEEFEPVVQAWLNIADAELGVPTVLWDLFGKGIAVHSSAMLQVEQATSERMFVNQRSKLMFATGTLAQGLNLPAVAVVISGTSLGDSRDEVDNVYGLSRINSLILNGFGRAGRPGFSNQGIGLLVSDHPFGAPVGQEVNGGRALDDYPVMGEQDASVQVHSPLERFISTVASGSFNPQTASNSELALTSLLVEGGEIDTGKTLSKTLGAFQVYRGHQELWLDSARERIKELRDNFFMKPEYPEWLNSVAAVSSMDFFRASRMLSAYLRRGIPNPIESAQFSLLDWLDIFVEVLAHMPPNRFNHILPDESYKGQTVLRKMRDEIGEGRYIDEPDWNLPQGWMSLWHELRDLLKLYMVGATYADIAKKYLSNSKDSVSNGRSSGANPIPAVFKLVRTVFEPLALDAGCFVALNEHLVFSSEQSGRVTDELQALPLCIRCGCDSLGTLSWFRFGFRQRTCAHALQSKAPVPADMASEELRSMWVRQSRREWLSGGWGEEMLLRNARIIVTSGVE</sequence>
<feature type="coiled-coil region" evidence="5">
    <location>
        <begin position="521"/>
        <end position="548"/>
    </location>
</feature>
<keyword evidence="2" id="KW-0378">Hydrolase</keyword>
<dbReference type="InterPro" id="IPR027417">
    <property type="entry name" value="P-loop_NTPase"/>
</dbReference>
<dbReference type="PANTHER" id="PTHR47961:SF6">
    <property type="entry name" value="DNA-DIRECTED DNA POLYMERASE"/>
    <property type="match status" value="1"/>
</dbReference>
<gene>
    <name evidence="7" type="ORF">AYW79_13675</name>
</gene>
<feature type="domain" description="Helicase ATP-binding" evidence="6">
    <location>
        <begin position="328"/>
        <end position="500"/>
    </location>
</feature>
<dbReference type="AlphaFoldDB" id="A0A853K7J6"/>
<dbReference type="GO" id="GO:0004386">
    <property type="term" value="F:helicase activity"/>
    <property type="evidence" value="ECO:0007669"/>
    <property type="project" value="UniProtKB-KW"/>
</dbReference>
<keyword evidence="5" id="KW-0175">Coiled coil</keyword>
<keyword evidence="1" id="KW-0547">Nucleotide-binding</keyword>
<dbReference type="EMBL" id="LSUQ01000068">
    <property type="protein sequence ID" value="OAG91647.1"/>
    <property type="molecule type" value="Genomic_DNA"/>
</dbReference>
<keyword evidence="4" id="KW-0067">ATP-binding</keyword>
<protein>
    <recommendedName>
        <fullName evidence="6">Helicase ATP-binding domain-containing protein</fullName>
    </recommendedName>
</protein>
<dbReference type="SMART" id="SM00487">
    <property type="entry name" value="DEXDc"/>
    <property type="match status" value="1"/>
</dbReference>
<dbReference type="Proteomes" id="UP000077421">
    <property type="component" value="Unassembled WGS sequence"/>
</dbReference>
<evidence type="ECO:0000256" key="3">
    <source>
        <dbReference type="ARBA" id="ARBA00022806"/>
    </source>
</evidence>
<dbReference type="RefSeq" id="WP_067567024.1">
    <property type="nucleotide sequence ID" value="NZ_LSUQ01000068.1"/>
</dbReference>
<evidence type="ECO:0000259" key="6">
    <source>
        <dbReference type="PROSITE" id="PS51192"/>
    </source>
</evidence>
<dbReference type="GO" id="GO:0016787">
    <property type="term" value="F:hydrolase activity"/>
    <property type="evidence" value="ECO:0007669"/>
    <property type="project" value="UniProtKB-KW"/>
</dbReference>
<evidence type="ECO:0000256" key="5">
    <source>
        <dbReference type="SAM" id="Coils"/>
    </source>
</evidence>
<dbReference type="OrthoDB" id="143059at2"/>
<comment type="caution">
    <text evidence="7">The sequence shown here is derived from an EMBL/GenBank/DDBJ whole genome shotgun (WGS) entry which is preliminary data.</text>
</comment>
<dbReference type="PROSITE" id="PS51192">
    <property type="entry name" value="HELICASE_ATP_BIND_1"/>
    <property type="match status" value="1"/>
</dbReference>
<organism evidence="7 8">
    <name type="scientific">Ferroacidibacillus organovorans</name>
    <dbReference type="NCBI Taxonomy" id="1765683"/>
    <lineage>
        <taxon>Bacteria</taxon>
        <taxon>Bacillati</taxon>
        <taxon>Bacillota</taxon>
        <taxon>Bacilli</taxon>
        <taxon>Bacillales</taxon>
        <taxon>Alicyclobacillaceae</taxon>
        <taxon>Ferroacidibacillus</taxon>
    </lineage>
</organism>
<evidence type="ECO:0000256" key="4">
    <source>
        <dbReference type="ARBA" id="ARBA00022840"/>
    </source>
</evidence>
<evidence type="ECO:0000313" key="7">
    <source>
        <dbReference type="EMBL" id="OAG91647.1"/>
    </source>
</evidence>
<dbReference type="GO" id="GO:0005524">
    <property type="term" value="F:ATP binding"/>
    <property type="evidence" value="ECO:0007669"/>
    <property type="project" value="UniProtKB-KW"/>
</dbReference>
<dbReference type="Pfam" id="PF00270">
    <property type="entry name" value="DEAD"/>
    <property type="match status" value="1"/>
</dbReference>
<accession>A0A853K7J6</accession>